<protein>
    <submittedName>
        <fullName evidence="1">Glycosyltransferase involved in cell wall biosynthesis</fullName>
    </submittedName>
</protein>
<sequence>MRKNIKVSICCLTYNHERYIAKAIEGFVMQKTNFPFEIIIGEDCSTDRTRLILEEYKSRYPDQIRLITSASNVGANVNAVRVFKAAGAEYIAICDGDDYWTDPLKLQKQIDFLDQNEDYVMCGHYSKRISENDEVHYMNFNPIPLSYSFDDVMSGSKTEISTLTIVFRNTKEIQEMFDTEWFLKCNAPDKFIKLYTTFVSGKRIYIMPETMSCYRQHRGGMWSSLAPHVLKQKELNDLYTMVNIFNYTWIQKTKLFFLYLKKYFLFELRKRGLQETLGTIRTIL</sequence>
<reference evidence="1" key="1">
    <citation type="submission" date="2023-07" db="EMBL/GenBank/DDBJ databases">
        <title>Sorghum-associated microbial communities from plants grown in Nebraska, USA.</title>
        <authorList>
            <person name="Schachtman D."/>
        </authorList>
    </citation>
    <scope>NUCLEOTIDE SEQUENCE</scope>
    <source>
        <strain evidence="1">2697</strain>
    </source>
</reference>
<gene>
    <name evidence="1" type="ORF">J2X78_000962</name>
</gene>
<name>A0ACC6KSS9_9SPHI</name>
<accession>A0ACC6KSS9</accession>
<proteinExistence type="predicted"/>
<evidence type="ECO:0000313" key="1">
    <source>
        <dbReference type="EMBL" id="MDR6782410.1"/>
    </source>
</evidence>
<dbReference type="EMBL" id="JAVDTF010000001">
    <property type="protein sequence ID" value="MDR6782410.1"/>
    <property type="molecule type" value="Genomic_DNA"/>
</dbReference>
<dbReference type="Proteomes" id="UP001246858">
    <property type="component" value="Unassembled WGS sequence"/>
</dbReference>
<keyword evidence="2" id="KW-1185">Reference proteome</keyword>
<organism evidence="1 2">
    <name type="scientific">Pedobacter africanus</name>
    <dbReference type="NCBI Taxonomy" id="151894"/>
    <lineage>
        <taxon>Bacteria</taxon>
        <taxon>Pseudomonadati</taxon>
        <taxon>Bacteroidota</taxon>
        <taxon>Sphingobacteriia</taxon>
        <taxon>Sphingobacteriales</taxon>
        <taxon>Sphingobacteriaceae</taxon>
        <taxon>Pedobacter</taxon>
    </lineage>
</organism>
<comment type="caution">
    <text evidence="1">The sequence shown here is derived from an EMBL/GenBank/DDBJ whole genome shotgun (WGS) entry which is preliminary data.</text>
</comment>
<evidence type="ECO:0000313" key="2">
    <source>
        <dbReference type="Proteomes" id="UP001246858"/>
    </source>
</evidence>